<proteinExistence type="predicted"/>
<accession>A0A1X0RTN3</accession>
<evidence type="ECO:0000256" key="4">
    <source>
        <dbReference type="ARBA" id="ARBA00023242"/>
    </source>
</evidence>
<feature type="region of interest" description="Disordered" evidence="5">
    <location>
        <begin position="565"/>
        <end position="589"/>
    </location>
</feature>
<dbReference type="PANTHER" id="PTHR46910:SF3">
    <property type="entry name" value="HALOTOLERANCE PROTEIN 9-RELATED"/>
    <property type="match status" value="1"/>
</dbReference>
<reference evidence="6 7" key="1">
    <citation type="journal article" date="2016" name="Proc. Natl. Acad. Sci. U.S.A.">
        <title>Lipid metabolic changes in an early divergent fungus govern the establishment of a mutualistic symbiosis with endobacteria.</title>
        <authorList>
            <person name="Lastovetsky O.A."/>
            <person name="Gaspar M.L."/>
            <person name="Mondo S.J."/>
            <person name="LaButti K.M."/>
            <person name="Sandor L."/>
            <person name="Grigoriev I.V."/>
            <person name="Henry S.A."/>
            <person name="Pawlowska T.E."/>
        </authorList>
    </citation>
    <scope>NUCLEOTIDE SEQUENCE [LARGE SCALE GENOMIC DNA]</scope>
    <source>
        <strain evidence="6 7">ATCC 11559</strain>
    </source>
</reference>
<dbReference type="GO" id="GO:0005634">
    <property type="term" value="C:nucleus"/>
    <property type="evidence" value="ECO:0007669"/>
    <property type="project" value="UniProtKB-SubCell"/>
</dbReference>
<evidence type="ECO:0008006" key="8">
    <source>
        <dbReference type="Google" id="ProtNLM"/>
    </source>
</evidence>
<sequence length="610" mass="70969">MPFDTIDTPHHHYQIPLDDIWSKLNVSYTEAGINVETNVTSASDLHSLIDAFGKLCNTNPPDPAYSPTTVSGITPLYRNKSHQSKPVNYFICTDKLGKRITPIRQNNGQLQDIADACIHTYFECWIRFTPILSREEFMQWYISHPNPTSTLIVNAICLFVFRHMVTHHCPPELEHYITNQDRIQEQEEYFFEQAREYLAQTFDHPDRFTIIALSYMMSRAEPSRRHQYAGMAVSALHQLDIYPRLIDDDDMSFEKEKDTRLWWFVWAWDFYMSSSGAPKNTPQPRVPGKEIDLPRVMEQDIDNGELGMLVFIHCLQIWKIQSRIITTFYEQAVDMTLEQLHAYDKQLLEVYQQLPCYLKGQSKNHDVLLASIRVHLEYNATRIILHKLFIPDQNDPRPSQASLESLNVCLKAALQQIPNLSTELPKARCAFDRDEFWRACEVISLAMDIHRTCASPKDRALITKDVDLQEFESGLTRGLYILKSTKEYQVGGRGWIQVVDWLEVQIRRHQLYSRPKPIMGPSYSLGNLKREVQQLPSFDHQYSMHPFQATKKSLVSTSSISFVPFHPTSSPSPRSRRNSSDQRGKVQSKFRYFSPKKMNKFMFIDDNPIF</sequence>
<organism evidence="6 7">
    <name type="scientific">Rhizopus microsporus</name>
    <dbReference type="NCBI Taxonomy" id="58291"/>
    <lineage>
        <taxon>Eukaryota</taxon>
        <taxon>Fungi</taxon>
        <taxon>Fungi incertae sedis</taxon>
        <taxon>Mucoromycota</taxon>
        <taxon>Mucoromycotina</taxon>
        <taxon>Mucoromycetes</taxon>
        <taxon>Mucorales</taxon>
        <taxon>Mucorineae</taxon>
        <taxon>Rhizopodaceae</taxon>
        <taxon>Rhizopus</taxon>
    </lineage>
</organism>
<evidence type="ECO:0000256" key="1">
    <source>
        <dbReference type="ARBA" id="ARBA00004123"/>
    </source>
</evidence>
<dbReference type="PANTHER" id="PTHR46910">
    <property type="entry name" value="TRANSCRIPTION FACTOR PDR1"/>
    <property type="match status" value="1"/>
</dbReference>
<protein>
    <recommendedName>
        <fullName evidence="8">Transcription factor domain-containing protein</fullName>
    </recommendedName>
</protein>
<dbReference type="GO" id="GO:0003677">
    <property type="term" value="F:DNA binding"/>
    <property type="evidence" value="ECO:0007669"/>
    <property type="project" value="UniProtKB-KW"/>
</dbReference>
<evidence type="ECO:0000256" key="2">
    <source>
        <dbReference type="ARBA" id="ARBA00022723"/>
    </source>
</evidence>
<evidence type="ECO:0000256" key="3">
    <source>
        <dbReference type="ARBA" id="ARBA00023125"/>
    </source>
</evidence>
<keyword evidence="2" id="KW-0479">Metal-binding</keyword>
<gene>
    <name evidence="6" type="ORF">BCV71DRAFT_228725</name>
</gene>
<dbReference type="GO" id="GO:0046872">
    <property type="term" value="F:metal ion binding"/>
    <property type="evidence" value="ECO:0007669"/>
    <property type="project" value="UniProtKB-KW"/>
</dbReference>
<keyword evidence="3" id="KW-0238">DNA-binding</keyword>
<evidence type="ECO:0000313" key="7">
    <source>
        <dbReference type="Proteomes" id="UP000242381"/>
    </source>
</evidence>
<dbReference type="Proteomes" id="UP000242381">
    <property type="component" value="Unassembled WGS sequence"/>
</dbReference>
<dbReference type="AlphaFoldDB" id="A0A1X0RTN3"/>
<keyword evidence="4" id="KW-0539">Nucleus</keyword>
<dbReference type="InterPro" id="IPR050987">
    <property type="entry name" value="AtrR-like"/>
</dbReference>
<dbReference type="GO" id="GO:0003700">
    <property type="term" value="F:DNA-binding transcription factor activity"/>
    <property type="evidence" value="ECO:0007669"/>
    <property type="project" value="InterPro"/>
</dbReference>
<evidence type="ECO:0000313" key="6">
    <source>
        <dbReference type="EMBL" id="ORE15360.1"/>
    </source>
</evidence>
<dbReference type="CDD" id="cd12148">
    <property type="entry name" value="fungal_TF_MHR"/>
    <property type="match status" value="1"/>
</dbReference>
<dbReference type="VEuPathDB" id="FungiDB:BCV72DRAFT_234133"/>
<name>A0A1X0RTN3_RHIZD</name>
<dbReference type="OMA" id="FMFIDDN"/>
<evidence type="ECO:0000256" key="5">
    <source>
        <dbReference type="SAM" id="MobiDB-lite"/>
    </source>
</evidence>
<comment type="subcellular location">
    <subcellularLocation>
        <location evidence="1">Nucleus</location>
    </subcellularLocation>
</comment>
<dbReference type="EMBL" id="KV921427">
    <property type="protein sequence ID" value="ORE15360.1"/>
    <property type="molecule type" value="Genomic_DNA"/>
</dbReference>